<organism evidence="1 2">
    <name type="scientific">Allacma fusca</name>
    <dbReference type="NCBI Taxonomy" id="39272"/>
    <lineage>
        <taxon>Eukaryota</taxon>
        <taxon>Metazoa</taxon>
        <taxon>Ecdysozoa</taxon>
        <taxon>Arthropoda</taxon>
        <taxon>Hexapoda</taxon>
        <taxon>Collembola</taxon>
        <taxon>Symphypleona</taxon>
        <taxon>Sminthuridae</taxon>
        <taxon>Allacma</taxon>
    </lineage>
</organism>
<evidence type="ECO:0000313" key="2">
    <source>
        <dbReference type="Proteomes" id="UP000708208"/>
    </source>
</evidence>
<gene>
    <name evidence="1" type="ORF">AFUS01_LOCUS15732</name>
</gene>
<accession>A0A8J2JZC8</accession>
<evidence type="ECO:0000313" key="1">
    <source>
        <dbReference type="EMBL" id="CAG7726849.1"/>
    </source>
</evidence>
<keyword evidence="2" id="KW-1185">Reference proteome</keyword>
<dbReference type="Proteomes" id="UP000708208">
    <property type="component" value="Unassembled WGS sequence"/>
</dbReference>
<sequence length="83" mass="9695">MMEISMSGFPTLQPDTLEINRSLKSACYPCFNIMTWRISTSLNFFPADSAQLSPRKFANSYIYLYQVRQTSQFHDKPTNLIKY</sequence>
<dbReference type="AlphaFoldDB" id="A0A8J2JZC8"/>
<reference evidence="1" key="1">
    <citation type="submission" date="2021-06" db="EMBL/GenBank/DDBJ databases">
        <authorList>
            <person name="Hodson N. C."/>
            <person name="Mongue J. A."/>
            <person name="Jaron S. K."/>
        </authorList>
    </citation>
    <scope>NUCLEOTIDE SEQUENCE</scope>
</reference>
<name>A0A8J2JZC8_9HEXA</name>
<comment type="caution">
    <text evidence="1">The sequence shown here is derived from an EMBL/GenBank/DDBJ whole genome shotgun (WGS) entry which is preliminary data.</text>
</comment>
<dbReference type="EMBL" id="CAJVCH010140815">
    <property type="protein sequence ID" value="CAG7726849.1"/>
    <property type="molecule type" value="Genomic_DNA"/>
</dbReference>
<proteinExistence type="predicted"/>
<protein>
    <submittedName>
        <fullName evidence="1">Uncharacterized protein</fullName>
    </submittedName>
</protein>